<evidence type="ECO:0008006" key="3">
    <source>
        <dbReference type="Google" id="ProtNLM"/>
    </source>
</evidence>
<organism evidence="1 2">
    <name type="scientific">Gemmatirosa kalamazoonensis</name>
    <dbReference type="NCBI Taxonomy" id="861299"/>
    <lineage>
        <taxon>Bacteria</taxon>
        <taxon>Pseudomonadati</taxon>
        <taxon>Gemmatimonadota</taxon>
        <taxon>Gemmatimonadia</taxon>
        <taxon>Gemmatimonadales</taxon>
        <taxon>Gemmatimonadaceae</taxon>
        <taxon>Gemmatirosa</taxon>
    </lineage>
</organism>
<dbReference type="PROSITE" id="PS51257">
    <property type="entry name" value="PROKAR_LIPOPROTEIN"/>
    <property type="match status" value="1"/>
</dbReference>
<keyword evidence="2" id="KW-1185">Reference proteome</keyword>
<evidence type="ECO:0000313" key="2">
    <source>
        <dbReference type="Proteomes" id="UP000019151"/>
    </source>
</evidence>
<keyword evidence="1" id="KW-0614">Plasmid</keyword>
<dbReference type="InterPro" id="IPR001087">
    <property type="entry name" value="GDSL"/>
</dbReference>
<dbReference type="Gene3D" id="3.40.50.1110">
    <property type="entry name" value="SGNH hydrolase"/>
    <property type="match status" value="1"/>
</dbReference>
<dbReference type="InParanoid" id="W0RU08"/>
<accession>W0RU08</accession>
<protein>
    <recommendedName>
        <fullName evidence="3">SGNH hydrolase-type esterase domain-containing protein</fullName>
    </recommendedName>
</protein>
<dbReference type="HOGENOM" id="CLU_661838_0_0_0"/>
<dbReference type="Pfam" id="PF00657">
    <property type="entry name" value="Lipase_GDSL"/>
    <property type="match status" value="1"/>
</dbReference>
<dbReference type="GO" id="GO:0016788">
    <property type="term" value="F:hydrolase activity, acting on ester bonds"/>
    <property type="evidence" value="ECO:0007669"/>
    <property type="project" value="InterPro"/>
</dbReference>
<reference evidence="1 2" key="1">
    <citation type="journal article" date="2014" name="Genome Announc.">
        <title>Genome Sequence and Methylome of Soil Bacterium Gemmatirosa kalamazoonensis KBS708T, a Member of the Rarely Cultivated Gemmatimonadetes Phylum.</title>
        <authorList>
            <person name="Debruyn J.M."/>
            <person name="Radosevich M."/>
            <person name="Wommack K.E."/>
            <person name="Polson S.W."/>
            <person name="Hauser L.J."/>
            <person name="Fawaz M.N."/>
            <person name="Korlach J."/>
            <person name="Tsai Y.C."/>
        </authorList>
    </citation>
    <scope>NUCLEOTIDE SEQUENCE [LARGE SCALE GENOMIC DNA]</scope>
    <source>
        <strain evidence="1 2">KBS708</strain>
        <plasmid evidence="2">Plasmid 2</plasmid>
    </source>
</reference>
<dbReference type="InterPro" id="IPR036514">
    <property type="entry name" value="SGNH_hydro_sf"/>
</dbReference>
<gene>
    <name evidence="1" type="ORF">J421_6250</name>
</gene>
<sequence length="406" mass="41894">MKSSRAVAAVALAMAACTDPVGPRLTAPPSPRRDAIPLTAASVLARYVAIGTSNSQGAMSAGISAATQRAAWPARLAGRAGVPFALPLFQDPGCSPPLPPPLAADAALIAAFSAFGAGDDLVAAVMTTCMPLQSGIVPPTSNLAISGADVHDMRFTTPELAAARSARVGTLYSRVLAPGQTQLSAMLALAPTFVSLEAAANDVLPASTGRIAAMTPYANWEADFDAMVAGVASTGARAVLVGLPDNAANFPSIRRAREFFNEWPYLLTLGISVSPSCYFSSNYLYIPGYILTLLQHTPTTATCADVPGAVDYVLTASDVSAINARMAQMNAHIQAKATAGGYAYFALSALYDLPKPSFKLYDVLFSNTPFGPNISLDGVHPSAAGQSILADAAVRAIDARYGLAIQ</sequence>
<dbReference type="Proteomes" id="UP000019151">
    <property type="component" value="Plasmid 2"/>
</dbReference>
<proteinExistence type="predicted"/>
<dbReference type="SUPFAM" id="SSF52266">
    <property type="entry name" value="SGNH hydrolase"/>
    <property type="match status" value="1"/>
</dbReference>
<evidence type="ECO:0000313" key="1">
    <source>
        <dbReference type="EMBL" id="AHG93785.1"/>
    </source>
</evidence>
<dbReference type="OrthoDB" id="57953at2"/>
<dbReference type="KEGG" id="gba:J421_6250"/>
<dbReference type="eggNOG" id="COG3240">
    <property type="taxonomic scope" value="Bacteria"/>
</dbReference>
<dbReference type="RefSeq" id="WP_025415076.1">
    <property type="nucleotide sequence ID" value="NZ_CP007130.1"/>
</dbReference>
<geneLocation type="plasmid" evidence="1 2">
    <name>2</name>
</geneLocation>
<name>W0RU08_9BACT</name>
<dbReference type="AlphaFoldDB" id="W0RU08"/>
<dbReference type="EMBL" id="CP007130">
    <property type="protein sequence ID" value="AHG93785.1"/>
    <property type="molecule type" value="Genomic_DNA"/>
</dbReference>